<feature type="transmembrane region" description="Helical" evidence="11">
    <location>
        <begin position="126"/>
        <end position="145"/>
    </location>
</feature>
<keyword evidence="15" id="KW-1185">Reference proteome</keyword>
<proteinExistence type="predicted"/>
<evidence type="ECO:0000256" key="9">
    <source>
        <dbReference type="ARBA" id="ARBA00023180"/>
    </source>
</evidence>
<dbReference type="InterPro" id="IPR056227">
    <property type="entry name" value="TMD0_ABC"/>
</dbReference>
<name>A0A0A1TKC3_9HYPO</name>
<feature type="transmembrane region" description="Helical" evidence="11">
    <location>
        <begin position="878"/>
        <end position="897"/>
    </location>
</feature>
<feature type="domain" description="ABC transmembrane type-1" evidence="13">
    <location>
        <begin position="270"/>
        <end position="542"/>
    </location>
</feature>
<feature type="domain" description="ABC transmembrane type-1" evidence="13">
    <location>
        <begin position="918"/>
        <end position="1163"/>
    </location>
</feature>
<organism evidence="14 15">
    <name type="scientific">[Torrubiella] hemipterigena</name>
    <dbReference type="NCBI Taxonomy" id="1531966"/>
    <lineage>
        <taxon>Eukaryota</taxon>
        <taxon>Fungi</taxon>
        <taxon>Dikarya</taxon>
        <taxon>Ascomycota</taxon>
        <taxon>Pezizomycotina</taxon>
        <taxon>Sordariomycetes</taxon>
        <taxon>Hypocreomycetidae</taxon>
        <taxon>Hypocreales</taxon>
        <taxon>Clavicipitaceae</taxon>
        <taxon>Clavicipitaceae incertae sedis</taxon>
        <taxon>'Torrubiella' clade</taxon>
    </lineage>
</organism>
<dbReference type="InterPro" id="IPR017871">
    <property type="entry name" value="ABC_transporter-like_CS"/>
</dbReference>
<keyword evidence="6" id="KW-0067">ATP-binding</keyword>
<dbReference type="InterPro" id="IPR003439">
    <property type="entry name" value="ABC_transporter-like_ATP-bd"/>
</dbReference>
<evidence type="ECO:0000256" key="7">
    <source>
        <dbReference type="ARBA" id="ARBA00022989"/>
    </source>
</evidence>
<evidence type="ECO:0000259" key="12">
    <source>
        <dbReference type="PROSITE" id="PS50893"/>
    </source>
</evidence>
<dbReference type="Pfam" id="PF00005">
    <property type="entry name" value="ABC_tran"/>
    <property type="match status" value="2"/>
</dbReference>
<dbReference type="SUPFAM" id="SSF90123">
    <property type="entry name" value="ABC transporter transmembrane region"/>
    <property type="match status" value="2"/>
</dbReference>
<keyword evidence="7 11" id="KW-1133">Transmembrane helix</keyword>
<dbReference type="PANTHER" id="PTHR24223">
    <property type="entry name" value="ATP-BINDING CASSETTE SUB-FAMILY C"/>
    <property type="match status" value="1"/>
</dbReference>
<dbReference type="EMBL" id="CDHN01000003">
    <property type="protein sequence ID" value="CEJ91185.1"/>
    <property type="molecule type" value="Genomic_DNA"/>
</dbReference>
<dbReference type="PROSITE" id="PS50929">
    <property type="entry name" value="ABC_TM1F"/>
    <property type="match status" value="2"/>
</dbReference>
<evidence type="ECO:0008006" key="16">
    <source>
        <dbReference type="Google" id="ProtNLM"/>
    </source>
</evidence>
<accession>A0A0A1TKC3</accession>
<comment type="subcellular location">
    <subcellularLocation>
        <location evidence="1">Cell membrane</location>
        <topology evidence="1">Multi-pass membrane protein</topology>
    </subcellularLocation>
</comment>
<evidence type="ECO:0000256" key="3">
    <source>
        <dbReference type="ARBA" id="ARBA00022475"/>
    </source>
</evidence>
<keyword evidence="8 11" id="KW-0472">Membrane</keyword>
<evidence type="ECO:0000256" key="10">
    <source>
        <dbReference type="SAM" id="MobiDB-lite"/>
    </source>
</evidence>
<dbReference type="GO" id="GO:0005886">
    <property type="term" value="C:plasma membrane"/>
    <property type="evidence" value="ECO:0007669"/>
    <property type="project" value="UniProtKB-SubCell"/>
</dbReference>
<dbReference type="InterPro" id="IPR044746">
    <property type="entry name" value="ABCC_6TM_D1"/>
</dbReference>
<feature type="transmembrane region" description="Helical" evidence="11">
    <location>
        <begin position="1105"/>
        <end position="1126"/>
    </location>
</feature>
<evidence type="ECO:0000256" key="6">
    <source>
        <dbReference type="ARBA" id="ARBA00022840"/>
    </source>
</evidence>
<feature type="transmembrane region" description="Helical" evidence="11">
    <location>
        <begin position="257"/>
        <end position="279"/>
    </location>
</feature>
<dbReference type="SMART" id="SM00382">
    <property type="entry name" value="AAA"/>
    <property type="match status" value="2"/>
</dbReference>
<dbReference type="CDD" id="cd18580">
    <property type="entry name" value="ABC_6TM_ABCC_D2"/>
    <property type="match status" value="1"/>
</dbReference>
<dbReference type="FunFam" id="3.40.50.300:FF:000838">
    <property type="entry name" value="ABC multidrug transporter (Eurofung)"/>
    <property type="match status" value="1"/>
</dbReference>
<dbReference type="InterPro" id="IPR044726">
    <property type="entry name" value="ABCC_6TM_D2"/>
</dbReference>
<dbReference type="HOGENOM" id="CLU_000604_27_5_1"/>
<feature type="compositionally biased region" description="Basic and acidic residues" evidence="10">
    <location>
        <begin position="826"/>
        <end position="840"/>
    </location>
</feature>
<dbReference type="InterPro" id="IPR003593">
    <property type="entry name" value="AAA+_ATPase"/>
</dbReference>
<evidence type="ECO:0000256" key="8">
    <source>
        <dbReference type="ARBA" id="ARBA00023136"/>
    </source>
</evidence>
<feature type="transmembrane region" description="Helical" evidence="11">
    <location>
        <begin position="918"/>
        <end position="946"/>
    </location>
</feature>
<sequence>MACPANADNSFGPQYCQKLDFTLLFEQSLLQIAPCLLFLLSLPIRTLQLQRQTVKTQPTGIRAFKQLAVVVLAALQFGLLIAYSVLPELCIRTSLPSTVIAIVASLALLYLSSIEHSRSARPSSTINAYIFFSILLEIPQARSLWLRHNSSPVPGLFTAALAVKVVVFYLEARSKRSSLLAPYSSYAPESLVNLYDRIVLWWLKPLFLKGYGSVISMDGLLAIDQDLSSDKVERKFNKHWQRSLSSKRPLITTLRRALWLELITMGAPRLFLSAFRLSQPLLIRQVTSWLSKNDSNVDIGHSLIGAAALVYIGMALTNVISKRQFDRFSTKLRAILISVIHSKSLCLSAEQLSDGAVLTLISNDANRICTTLQQLVDLFSVPLEVSVAIYLLSREIGVAAVAPVAFSLIITVISFLNSSRSIPLQRGWLVAIQERISYTAAVLGCPKGFKMLGLTSYFRDRIQGLRVAELNKYAQYRKFVTFRNAFAAIPDNVAPALTLMMFALIHQGRALTPSIAFTALSLISILTKPIQEIIFAVPSLITALASVKRIESFLLLDGGKLVLSDSDASSSSLLTADGVVELQEQQKSVSHGGLELKDVTVCLGKDNKIVLRSVSATITPATLTLIVGPVGSGKSTLLRTITGDIPATNGQVQRSSQSIGYCSQEAWLPNKSIKDIVMGESEWDDTWYATVMEACALASDISALPAEMETMVGNKGVSLSGGQKQRLSLARALYSRKNLLVLDDILSGLDARSAKHVVKQVLGPDGVCKKHGITVIMATHAVEYLHYADHIVALNDKGSIEEQGSFQELDAQDGYVHNLRFNRDKESLQDEQEKQQDENRQPVLYEPVVSREDENDESEELARRTGDSAVYKYYVKSIGWKFSSIIVFTAVAYAFANRFPELWVRWWSEEKALKQHPLGVWIGVYILIACLAIVCLFSQIWVMLVWSVPRSSSKLHEQLLDTVMNAPYSFFVNTDSGVTLNRFANDMSLIELQLADAVMHTQNDVYISITSAVLIAIGARYVGILMPFAAVLLYFLQKFYLRTSRQLRFMDIEAQAPLLTHCQETISGVTTIRAFKWQHSSHSACLQLLDRSQKPYYLMLCIQRWLNLVLDLTTAAIATVVVALAMTLHGTASAGSVGLSLLNILNFNTQLAQLILDWTSLETSLGAVARCKNFEAGTPSEHLAGESVQPASNWPQSGHITMDNITATYAPGKPPALDKVTLSIPAGFKVGICGRSGSGKSSLLLTLFRMLDPSSGEMYIDGVNVTTLPREVIRDRITPVPQEAVAVPGSVRTNLDPMDRSTDEAIFTALEKVGLLELINERGGINAELSDLGLSQGQLQLFAVARALLRPSKLVVVDEMTSSVDQNTEERILKLVKTEFQESTVIAVAHRLQTIADFDMIVVMDKGQVVELGRPEELLEKQDGYFSALWKEAAV</sequence>
<dbReference type="CDD" id="cd18579">
    <property type="entry name" value="ABC_6TM_ABCC_D1"/>
    <property type="match status" value="1"/>
</dbReference>
<dbReference type="CDD" id="cd03244">
    <property type="entry name" value="ABCC_MRP_domain2"/>
    <property type="match status" value="1"/>
</dbReference>
<dbReference type="Pfam" id="PF00664">
    <property type="entry name" value="ABC_membrane"/>
    <property type="match status" value="2"/>
</dbReference>
<dbReference type="GO" id="GO:0140359">
    <property type="term" value="F:ABC-type transporter activity"/>
    <property type="evidence" value="ECO:0007669"/>
    <property type="project" value="InterPro"/>
</dbReference>
<feature type="transmembrane region" description="Helical" evidence="11">
    <location>
        <begin position="67"/>
        <end position="86"/>
    </location>
</feature>
<evidence type="ECO:0000256" key="1">
    <source>
        <dbReference type="ARBA" id="ARBA00004651"/>
    </source>
</evidence>
<dbReference type="InterPro" id="IPR036640">
    <property type="entry name" value="ABC1_TM_sf"/>
</dbReference>
<feature type="region of interest" description="Disordered" evidence="10">
    <location>
        <begin position="826"/>
        <end position="861"/>
    </location>
</feature>
<keyword evidence="4 11" id="KW-0812">Transmembrane</keyword>
<dbReference type="FunFam" id="1.20.1560.10:FF:000066">
    <property type="entry name" value="ABC multidrug transporter (Eurofung)"/>
    <property type="match status" value="1"/>
</dbReference>
<keyword evidence="2" id="KW-0813">Transport</keyword>
<evidence type="ECO:0000256" key="11">
    <source>
        <dbReference type="SAM" id="Phobius"/>
    </source>
</evidence>
<feature type="transmembrane region" description="Helical" evidence="11">
    <location>
        <begin position="98"/>
        <end position="114"/>
    </location>
</feature>
<feature type="transmembrane region" description="Helical" evidence="11">
    <location>
        <begin position="28"/>
        <end position="47"/>
    </location>
</feature>
<feature type="transmembrane region" description="Helical" evidence="11">
    <location>
        <begin position="151"/>
        <end position="170"/>
    </location>
</feature>
<dbReference type="Pfam" id="PF24357">
    <property type="entry name" value="TMD0_ABC"/>
    <property type="match status" value="1"/>
</dbReference>
<dbReference type="PANTHER" id="PTHR24223:SF399">
    <property type="entry name" value="ABC TRANSPORTER ATNG"/>
    <property type="match status" value="1"/>
</dbReference>
<feature type="transmembrane region" description="Helical" evidence="11">
    <location>
        <begin position="396"/>
        <end position="416"/>
    </location>
</feature>
<dbReference type="InterPro" id="IPR011527">
    <property type="entry name" value="ABC1_TM_dom"/>
</dbReference>
<evidence type="ECO:0000256" key="2">
    <source>
        <dbReference type="ARBA" id="ARBA00022448"/>
    </source>
</evidence>
<dbReference type="Gene3D" id="3.40.50.300">
    <property type="entry name" value="P-loop containing nucleotide triphosphate hydrolases"/>
    <property type="match status" value="2"/>
</dbReference>
<feature type="domain" description="ABC transporter" evidence="12">
    <location>
        <begin position="1200"/>
        <end position="1431"/>
    </location>
</feature>
<keyword evidence="9" id="KW-0325">Glycoprotein</keyword>
<dbReference type="SUPFAM" id="SSF52540">
    <property type="entry name" value="P-loop containing nucleoside triphosphate hydrolases"/>
    <property type="match status" value="2"/>
</dbReference>
<evidence type="ECO:0000256" key="4">
    <source>
        <dbReference type="ARBA" id="ARBA00022692"/>
    </source>
</evidence>
<dbReference type="OrthoDB" id="6500128at2759"/>
<keyword evidence="3" id="KW-1003">Cell membrane</keyword>
<feature type="transmembrane region" description="Helical" evidence="11">
    <location>
        <begin position="299"/>
        <end position="321"/>
    </location>
</feature>
<keyword evidence="5" id="KW-0547">Nucleotide-binding</keyword>
<gene>
    <name evidence="14" type="ORF">VHEMI06915</name>
</gene>
<evidence type="ECO:0000313" key="15">
    <source>
        <dbReference type="Proteomes" id="UP000039046"/>
    </source>
</evidence>
<evidence type="ECO:0000313" key="14">
    <source>
        <dbReference type="EMBL" id="CEJ91185.1"/>
    </source>
</evidence>
<dbReference type="Proteomes" id="UP000039046">
    <property type="component" value="Unassembled WGS sequence"/>
</dbReference>
<dbReference type="PROSITE" id="PS50893">
    <property type="entry name" value="ABC_TRANSPORTER_2"/>
    <property type="match status" value="2"/>
</dbReference>
<evidence type="ECO:0000256" key="5">
    <source>
        <dbReference type="ARBA" id="ARBA00022741"/>
    </source>
</evidence>
<dbReference type="GO" id="GO:0016887">
    <property type="term" value="F:ATP hydrolysis activity"/>
    <property type="evidence" value="ECO:0007669"/>
    <property type="project" value="InterPro"/>
</dbReference>
<dbReference type="GO" id="GO:0005524">
    <property type="term" value="F:ATP binding"/>
    <property type="evidence" value="ECO:0007669"/>
    <property type="project" value="UniProtKB-KW"/>
</dbReference>
<reference evidence="14 15" key="1">
    <citation type="journal article" date="2015" name="Genome Announc.">
        <title>Draft Genome Sequence and Gene Annotation of the Entomopathogenic Fungus Verticillium hemipterigenum.</title>
        <authorList>
            <person name="Horn F."/>
            <person name="Habel A."/>
            <person name="Scharf D.H."/>
            <person name="Dworschak J."/>
            <person name="Brakhage A.A."/>
            <person name="Guthke R."/>
            <person name="Hertweck C."/>
            <person name="Linde J."/>
        </authorList>
    </citation>
    <scope>NUCLEOTIDE SEQUENCE [LARGE SCALE GENOMIC DNA]</scope>
</reference>
<dbReference type="InterPro" id="IPR050173">
    <property type="entry name" value="ABC_transporter_C-like"/>
</dbReference>
<feature type="transmembrane region" description="Helical" evidence="11">
    <location>
        <begin position="1005"/>
        <end position="1036"/>
    </location>
</feature>
<protein>
    <recommendedName>
        <fullName evidence="16">ABC transporter</fullName>
    </recommendedName>
</protein>
<evidence type="ECO:0000259" key="13">
    <source>
        <dbReference type="PROSITE" id="PS50929"/>
    </source>
</evidence>
<dbReference type="STRING" id="1531966.A0A0A1TKC3"/>
<dbReference type="InterPro" id="IPR027417">
    <property type="entry name" value="P-loop_NTPase"/>
</dbReference>
<feature type="domain" description="ABC transporter" evidence="12">
    <location>
        <begin position="594"/>
        <end position="822"/>
    </location>
</feature>
<dbReference type="Gene3D" id="1.20.1560.10">
    <property type="entry name" value="ABC transporter type 1, transmembrane domain"/>
    <property type="match status" value="2"/>
</dbReference>
<dbReference type="PROSITE" id="PS00211">
    <property type="entry name" value="ABC_TRANSPORTER_1"/>
    <property type="match status" value="2"/>
</dbReference>